<protein>
    <recommendedName>
        <fullName evidence="3">ATP-binding protein</fullName>
    </recommendedName>
</protein>
<name>A0A6G4U2J3_9ACTN</name>
<dbReference type="Proteomes" id="UP000481583">
    <property type="component" value="Unassembled WGS sequence"/>
</dbReference>
<evidence type="ECO:0000313" key="2">
    <source>
        <dbReference type="Proteomes" id="UP000481583"/>
    </source>
</evidence>
<dbReference type="RefSeq" id="WP_165239795.1">
    <property type="nucleotide sequence ID" value="NZ_JAAKZV010000098.1"/>
</dbReference>
<comment type="caution">
    <text evidence="1">The sequence shown here is derived from an EMBL/GenBank/DDBJ whole genome shotgun (WGS) entry which is preliminary data.</text>
</comment>
<keyword evidence="2" id="KW-1185">Reference proteome</keyword>
<accession>A0A6G4U2J3</accession>
<gene>
    <name evidence="1" type="ORF">G5C51_21575</name>
</gene>
<evidence type="ECO:0000313" key="1">
    <source>
        <dbReference type="EMBL" id="NGN66479.1"/>
    </source>
</evidence>
<dbReference type="AlphaFoldDB" id="A0A6G4U2J3"/>
<dbReference type="EMBL" id="JAAKZV010000098">
    <property type="protein sequence ID" value="NGN66479.1"/>
    <property type="molecule type" value="Genomic_DNA"/>
</dbReference>
<sequence length="121" mass="12973">MPEILALPDGADAARVRAFVSATLRGHELGPCAARLAAALAADTELHFNGRPCQVDLYFAREALRITVTAILPEVPSPRPPDHQEPRPMDVVLSEGVMYGSSVSMRDGTSAVWVELPWGAP</sequence>
<evidence type="ECO:0008006" key="3">
    <source>
        <dbReference type="Google" id="ProtNLM"/>
    </source>
</evidence>
<organism evidence="1 2">
    <name type="scientific">Streptomyces coryli</name>
    <dbReference type="NCBI Taxonomy" id="1128680"/>
    <lineage>
        <taxon>Bacteria</taxon>
        <taxon>Bacillati</taxon>
        <taxon>Actinomycetota</taxon>
        <taxon>Actinomycetes</taxon>
        <taxon>Kitasatosporales</taxon>
        <taxon>Streptomycetaceae</taxon>
        <taxon>Streptomyces</taxon>
    </lineage>
</organism>
<proteinExistence type="predicted"/>
<reference evidence="1 2" key="1">
    <citation type="submission" date="2020-02" db="EMBL/GenBank/DDBJ databases">
        <title>Whole-genome analyses of novel actinobacteria.</title>
        <authorList>
            <person name="Sahin N."/>
        </authorList>
    </citation>
    <scope>NUCLEOTIDE SEQUENCE [LARGE SCALE GENOMIC DNA]</scope>
    <source>
        <strain evidence="1 2">A7024</strain>
    </source>
</reference>